<dbReference type="Proteomes" id="UP000325440">
    <property type="component" value="Unassembled WGS sequence"/>
</dbReference>
<sequence>MPEDLGRYLINFILVRNRFKNQVKSCKTYDINSDCNILMMKCDLKFKKIKKPSKKCHKWNLEKLKTPKLAEKYQNKYDEKFNCQRHLNLENNEISIKRDKGFQDKILRSKKEIKSRIE</sequence>
<evidence type="ECO:0000313" key="1">
    <source>
        <dbReference type="EMBL" id="VVC32112.1"/>
    </source>
</evidence>
<accession>A0A5E4MP55</accession>
<gene>
    <name evidence="1" type="ORF">CINCED_3A001270</name>
</gene>
<proteinExistence type="predicted"/>
<dbReference type="AlphaFoldDB" id="A0A5E4MP55"/>
<name>A0A5E4MP55_9HEMI</name>
<organism evidence="1 2">
    <name type="scientific">Cinara cedri</name>
    <dbReference type="NCBI Taxonomy" id="506608"/>
    <lineage>
        <taxon>Eukaryota</taxon>
        <taxon>Metazoa</taxon>
        <taxon>Ecdysozoa</taxon>
        <taxon>Arthropoda</taxon>
        <taxon>Hexapoda</taxon>
        <taxon>Insecta</taxon>
        <taxon>Pterygota</taxon>
        <taxon>Neoptera</taxon>
        <taxon>Paraneoptera</taxon>
        <taxon>Hemiptera</taxon>
        <taxon>Sternorrhyncha</taxon>
        <taxon>Aphidomorpha</taxon>
        <taxon>Aphidoidea</taxon>
        <taxon>Aphididae</taxon>
        <taxon>Lachninae</taxon>
        <taxon>Cinara</taxon>
    </lineage>
</organism>
<keyword evidence="2" id="KW-1185">Reference proteome</keyword>
<evidence type="ECO:0000313" key="2">
    <source>
        <dbReference type="Proteomes" id="UP000325440"/>
    </source>
</evidence>
<reference evidence="1 2" key="1">
    <citation type="submission" date="2019-08" db="EMBL/GenBank/DDBJ databases">
        <authorList>
            <person name="Alioto T."/>
            <person name="Alioto T."/>
            <person name="Gomez Garrido J."/>
        </authorList>
    </citation>
    <scope>NUCLEOTIDE SEQUENCE [LARGE SCALE GENOMIC DNA]</scope>
</reference>
<protein>
    <submittedName>
        <fullName evidence="1">Uncharacterized protein</fullName>
    </submittedName>
</protein>
<dbReference type="EMBL" id="CABPRJ010000953">
    <property type="protein sequence ID" value="VVC32112.1"/>
    <property type="molecule type" value="Genomic_DNA"/>
</dbReference>